<dbReference type="InterPro" id="IPR035069">
    <property type="entry name" value="TTHA1013/TTHA0281-like"/>
</dbReference>
<dbReference type="KEGG" id="hes:HPSA_04980"/>
<evidence type="ECO:0000313" key="3">
    <source>
        <dbReference type="Proteomes" id="UP000007467"/>
    </source>
</evidence>
<dbReference type="PATRIC" id="fig|907239.3.peg.1015"/>
<evidence type="ECO:0000259" key="1">
    <source>
        <dbReference type="Pfam" id="PF15919"/>
    </source>
</evidence>
<dbReference type="Gene3D" id="3.30.160.250">
    <property type="match status" value="1"/>
</dbReference>
<proteinExistence type="predicted"/>
<name>E8QSK9_HELPW</name>
<evidence type="ECO:0000313" key="2">
    <source>
        <dbReference type="EMBL" id="ADU84973.1"/>
    </source>
</evidence>
<sequence length="55" mass="6188">MGILLLSPILKGCVSQGKSYEEALRNIKEAIELYLEALEADELAFLDRKATIEFM</sequence>
<dbReference type="HOGENOM" id="CLU_3026066_0_0_7"/>
<dbReference type="InterPro" id="IPR031807">
    <property type="entry name" value="HicB-like"/>
</dbReference>
<dbReference type="EMBL" id="CP002336">
    <property type="protein sequence ID" value="ADU84973.1"/>
    <property type="molecule type" value="Genomic_DNA"/>
</dbReference>
<dbReference type="AlphaFoldDB" id="E8QSK9"/>
<feature type="domain" description="HicB-like antitoxin of toxin-antitoxin system" evidence="1">
    <location>
        <begin position="8"/>
        <end position="42"/>
    </location>
</feature>
<dbReference type="SUPFAM" id="SSF143100">
    <property type="entry name" value="TTHA1013/TTHA0281-like"/>
    <property type="match status" value="1"/>
</dbReference>
<reference evidence="2 3" key="2">
    <citation type="journal article" date="2013" name="Genome Announc.">
        <title>Genome Sequences of Three hpAfrica2 Strains of Helicobacter pylori.</title>
        <authorList>
            <person name="Duncan S.S."/>
            <person name="Bertoli M.T."/>
            <person name="Kersulyte D."/>
            <person name="Valk P.L."/>
            <person name="Tamma S."/>
            <person name="Segal I."/>
            <person name="McClain M.S."/>
            <person name="Cover T.L."/>
            <person name="Berg D.E."/>
        </authorList>
    </citation>
    <scope>NUCLEOTIDE SEQUENCE [LARGE SCALE GENOMIC DNA]</scope>
    <source>
        <strain evidence="2 3">SouthAfrica7</strain>
    </source>
</reference>
<gene>
    <name evidence="2" type="ordered locus">HPSA_04980</name>
</gene>
<accession>E8QSK9</accession>
<reference evidence="3" key="1">
    <citation type="submission" date="2010-11" db="EMBL/GenBank/DDBJ databases">
        <title>Genome sequence of Helicobacter pylori strain SouthAfrica7.</title>
        <authorList>
            <person name="Kersulyte D."/>
            <person name="Segal I."/>
            <person name="Mistry R."/>
            <person name="Berg D.E."/>
        </authorList>
    </citation>
    <scope>NUCLEOTIDE SEQUENCE [LARGE SCALE GENOMIC DNA]</scope>
    <source>
        <strain evidence="3">SouthAfrica7</strain>
    </source>
</reference>
<protein>
    <recommendedName>
        <fullName evidence="1">HicB-like antitoxin of toxin-antitoxin system domain-containing protein</fullName>
    </recommendedName>
</protein>
<dbReference type="Proteomes" id="UP000007467">
    <property type="component" value="Chromosome"/>
</dbReference>
<dbReference type="Pfam" id="PF15919">
    <property type="entry name" value="HicB_lk_antitox"/>
    <property type="match status" value="1"/>
</dbReference>
<organism evidence="2 3">
    <name type="scientific">Helicobacter pylori (strain SouthAfrica7)</name>
    <dbReference type="NCBI Taxonomy" id="907239"/>
    <lineage>
        <taxon>Bacteria</taxon>
        <taxon>Pseudomonadati</taxon>
        <taxon>Campylobacterota</taxon>
        <taxon>Epsilonproteobacteria</taxon>
        <taxon>Campylobacterales</taxon>
        <taxon>Helicobacteraceae</taxon>
        <taxon>Helicobacter</taxon>
    </lineage>
</organism>